<dbReference type="Proteomes" id="UP001589733">
    <property type="component" value="Unassembled WGS sequence"/>
</dbReference>
<gene>
    <name evidence="1" type="ORF">ACFFLM_15270</name>
</gene>
<dbReference type="RefSeq" id="WP_380011934.1">
    <property type="nucleotide sequence ID" value="NZ_JBHLYR010000045.1"/>
</dbReference>
<evidence type="ECO:0000313" key="1">
    <source>
        <dbReference type="EMBL" id="MFB9993333.1"/>
    </source>
</evidence>
<name>A0ABV6B0R1_9DEIO</name>
<protein>
    <submittedName>
        <fullName evidence="1">Uncharacterized protein</fullName>
    </submittedName>
</protein>
<evidence type="ECO:0000313" key="2">
    <source>
        <dbReference type="Proteomes" id="UP001589733"/>
    </source>
</evidence>
<reference evidence="1 2" key="1">
    <citation type="submission" date="2024-09" db="EMBL/GenBank/DDBJ databases">
        <authorList>
            <person name="Sun Q."/>
            <person name="Mori K."/>
        </authorList>
    </citation>
    <scope>NUCLEOTIDE SEQUENCE [LARGE SCALE GENOMIC DNA]</scope>
    <source>
        <strain evidence="1 2">JCM 13503</strain>
    </source>
</reference>
<organism evidence="1 2">
    <name type="scientific">Deinococcus oregonensis</name>
    <dbReference type="NCBI Taxonomy" id="1805970"/>
    <lineage>
        <taxon>Bacteria</taxon>
        <taxon>Thermotogati</taxon>
        <taxon>Deinococcota</taxon>
        <taxon>Deinococci</taxon>
        <taxon>Deinococcales</taxon>
        <taxon>Deinococcaceae</taxon>
        <taxon>Deinococcus</taxon>
    </lineage>
</organism>
<keyword evidence="2" id="KW-1185">Reference proteome</keyword>
<accession>A0ABV6B0R1</accession>
<dbReference type="EMBL" id="JBHLYR010000045">
    <property type="protein sequence ID" value="MFB9993333.1"/>
    <property type="molecule type" value="Genomic_DNA"/>
</dbReference>
<comment type="caution">
    <text evidence="1">The sequence shown here is derived from an EMBL/GenBank/DDBJ whole genome shotgun (WGS) entry which is preliminary data.</text>
</comment>
<proteinExistence type="predicted"/>
<sequence>MFQNLFKKKKRQAVEVKKEPPAPQQITQEVAEPVLQLHDLGLPKFDPKPRLDADGTPLVWVKRPGLKSSGLGHFAQQLIDDGIAVDFTPYAWAVLQSGFVPPELTPQYKRILVTANYYLWGSEHFGNALEFVGVMACMGAALFGQTQVEELGDTSVPEGDEGLLISFNWDDGWTSVLRQLKGTGSSAFGQLDGTDTVILMLPEDAQQFQLVDALGRTLPKRSVPNASGRSVNPRNS</sequence>